<dbReference type="GO" id="GO:0006559">
    <property type="term" value="P:L-phenylalanine catabolic process"/>
    <property type="evidence" value="ECO:0007669"/>
    <property type="project" value="TreeGrafter"/>
</dbReference>
<dbReference type="InterPro" id="IPR036291">
    <property type="entry name" value="NAD(P)-bd_dom_sf"/>
</dbReference>
<dbReference type="PRINTS" id="PR00081">
    <property type="entry name" value="GDHRDH"/>
</dbReference>
<reference evidence="9" key="1">
    <citation type="submission" date="2022-12" db="EMBL/GenBank/DDBJ databases">
        <authorList>
            <person name="Webb A."/>
        </authorList>
    </citation>
    <scope>NUCLEOTIDE SEQUENCE</scope>
    <source>
        <strain evidence="9">Hp1</strain>
    </source>
</reference>
<comment type="caution">
    <text evidence="9">The sequence shown here is derived from an EMBL/GenBank/DDBJ whole genome shotgun (WGS) entry which is preliminary data.</text>
</comment>
<sequence length="236" mass="24600">MSSKKVLVIGGAGALGRGVVHRFARASWGTTSVGFAANEEAEHNVLLPKDNVLQQAKQTLHEISSRCGNVSSVVCTAGGWAGGSIRDAASLANLSDMTVQNLESAFLATYLASHLLVPGGLLVLTGATAALKATPDMVSYGASKAATHHLVASAVTELPEKASVLGVLPATIDTPMNRQFMADADFSSWTKVEDIAQKIYEWSIASHAARPPSGHLIACATKNNKTAWTDAGSPFM</sequence>
<dbReference type="InterPro" id="IPR002347">
    <property type="entry name" value="SDR_fam"/>
</dbReference>
<dbReference type="PANTHER" id="PTHR15104:SF0">
    <property type="entry name" value="DIHYDROPTERIDINE REDUCTASE"/>
    <property type="match status" value="1"/>
</dbReference>
<proteinExistence type="inferred from homology"/>
<evidence type="ECO:0000313" key="10">
    <source>
        <dbReference type="Proteomes" id="UP001162031"/>
    </source>
</evidence>
<dbReference type="FunFam" id="3.40.50.720:FF:000157">
    <property type="entry name" value="Quinoid dihydropteridine reductase"/>
    <property type="match status" value="1"/>
</dbReference>
<keyword evidence="10" id="KW-1185">Reference proteome</keyword>
<gene>
    <name evidence="9" type="ORF">HBR001_LOCUS792</name>
</gene>
<dbReference type="AlphaFoldDB" id="A0AAV0T468"/>
<dbReference type="GO" id="GO:0004155">
    <property type="term" value="F:6,7-dihydropteridine reductase activity"/>
    <property type="evidence" value="ECO:0007669"/>
    <property type="project" value="UniProtKB-EC"/>
</dbReference>
<protein>
    <recommendedName>
        <fullName evidence="7">Dihydropteridine reductase</fullName>
        <ecNumber evidence="6">1.5.1.34</ecNumber>
    </recommendedName>
    <alternativeName>
        <fullName evidence="8">Quinoid dihydropteridine reductase</fullName>
    </alternativeName>
</protein>
<dbReference type="Gene3D" id="3.40.50.720">
    <property type="entry name" value="NAD(P)-binding Rossmann-like Domain"/>
    <property type="match status" value="1"/>
</dbReference>
<dbReference type="GO" id="GO:0005737">
    <property type="term" value="C:cytoplasm"/>
    <property type="evidence" value="ECO:0007669"/>
    <property type="project" value="TreeGrafter"/>
</dbReference>
<dbReference type="PANTHER" id="PTHR15104">
    <property type="entry name" value="DIHYDROPTERIDINE REDUCTASE"/>
    <property type="match status" value="1"/>
</dbReference>
<evidence type="ECO:0000256" key="2">
    <source>
        <dbReference type="ARBA" id="ARBA00011738"/>
    </source>
</evidence>
<dbReference type="EMBL" id="CANTFL010000086">
    <property type="protein sequence ID" value="CAI5712163.1"/>
    <property type="molecule type" value="Genomic_DNA"/>
</dbReference>
<dbReference type="Proteomes" id="UP001162031">
    <property type="component" value="Unassembled WGS sequence"/>
</dbReference>
<evidence type="ECO:0000256" key="7">
    <source>
        <dbReference type="ARBA" id="ARBA00039520"/>
    </source>
</evidence>
<evidence type="ECO:0000313" key="9">
    <source>
        <dbReference type="EMBL" id="CAI5712163.1"/>
    </source>
</evidence>
<name>A0AAV0T468_HYABA</name>
<organism evidence="9 10">
    <name type="scientific">Hyaloperonospora brassicae</name>
    <name type="common">Brassica downy mildew</name>
    <name type="synonym">Peronospora brassicae</name>
    <dbReference type="NCBI Taxonomy" id="162125"/>
    <lineage>
        <taxon>Eukaryota</taxon>
        <taxon>Sar</taxon>
        <taxon>Stramenopiles</taxon>
        <taxon>Oomycota</taxon>
        <taxon>Peronosporomycetes</taxon>
        <taxon>Peronosporales</taxon>
        <taxon>Peronosporaceae</taxon>
        <taxon>Hyaloperonospora</taxon>
    </lineage>
</organism>
<dbReference type="GO" id="GO:0006729">
    <property type="term" value="P:tetrahydrobiopterin biosynthetic process"/>
    <property type="evidence" value="ECO:0007669"/>
    <property type="project" value="UniProtKB-KW"/>
</dbReference>
<evidence type="ECO:0000256" key="8">
    <source>
        <dbReference type="ARBA" id="ARBA00041348"/>
    </source>
</evidence>
<evidence type="ECO:0000256" key="6">
    <source>
        <dbReference type="ARBA" id="ARBA00039153"/>
    </source>
</evidence>
<dbReference type="EC" id="1.5.1.34" evidence="6"/>
<accession>A0AAV0T468</accession>
<keyword evidence="5" id="KW-0783">Tetrahydrobiopterin biosynthesis</keyword>
<comment type="similarity">
    <text evidence="1">Belongs to the short-chain dehydrogenases/reductases (SDR) family.</text>
</comment>
<evidence type="ECO:0000256" key="5">
    <source>
        <dbReference type="ARBA" id="ARBA00023007"/>
    </source>
</evidence>
<keyword evidence="3" id="KW-0521">NADP</keyword>
<dbReference type="GO" id="GO:0070402">
    <property type="term" value="F:NADPH binding"/>
    <property type="evidence" value="ECO:0007669"/>
    <property type="project" value="TreeGrafter"/>
</dbReference>
<keyword evidence="4" id="KW-0560">Oxidoreductase</keyword>
<evidence type="ECO:0000256" key="1">
    <source>
        <dbReference type="ARBA" id="ARBA00006484"/>
    </source>
</evidence>
<dbReference type="SUPFAM" id="SSF51735">
    <property type="entry name" value="NAD(P)-binding Rossmann-fold domains"/>
    <property type="match status" value="1"/>
</dbReference>
<dbReference type="GO" id="GO:0070404">
    <property type="term" value="F:NADH binding"/>
    <property type="evidence" value="ECO:0007669"/>
    <property type="project" value="TreeGrafter"/>
</dbReference>
<dbReference type="Pfam" id="PF00106">
    <property type="entry name" value="adh_short"/>
    <property type="match status" value="1"/>
</dbReference>
<comment type="subunit">
    <text evidence="2">Homodimer.</text>
</comment>
<evidence type="ECO:0000256" key="3">
    <source>
        <dbReference type="ARBA" id="ARBA00022857"/>
    </source>
</evidence>
<evidence type="ECO:0000256" key="4">
    <source>
        <dbReference type="ARBA" id="ARBA00023002"/>
    </source>
</evidence>